<evidence type="ECO:0000259" key="3">
    <source>
        <dbReference type="PROSITE" id="PS51186"/>
    </source>
</evidence>
<reference evidence="5" key="1">
    <citation type="journal article" date="2019" name="Int. J. Syst. Evol. Microbiol.">
        <title>The Global Catalogue of Microorganisms (GCM) 10K type strain sequencing project: providing services to taxonomists for standard genome sequencing and annotation.</title>
        <authorList>
            <consortium name="The Broad Institute Genomics Platform"/>
            <consortium name="The Broad Institute Genome Sequencing Center for Infectious Disease"/>
            <person name="Wu L."/>
            <person name="Ma J."/>
        </authorList>
    </citation>
    <scope>NUCLEOTIDE SEQUENCE [LARGE SCALE GENOMIC DNA]</scope>
    <source>
        <strain evidence="5">CECT 8570</strain>
    </source>
</reference>
<dbReference type="InterPro" id="IPR016181">
    <property type="entry name" value="Acyl_CoA_acyltransferase"/>
</dbReference>
<name>A0ABV8V0A8_9GAMM</name>
<comment type="caution">
    <text evidence="4">The sequence shown here is derived from an EMBL/GenBank/DDBJ whole genome shotgun (WGS) entry which is preliminary data.</text>
</comment>
<gene>
    <name evidence="4" type="ORF">ACFOX3_03105</name>
</gene>
<dbReference type="PANTHER" id="PTHR43072:SF23">
    <property type="entry name" value="UPF0039 PROTEIN C11D3.02C"/>
    <property type="match status" value="1"/>
</dbReference>
<protein>
    <submittedName>
        <fullName evidence="4">GNAT family N-acetyltransferase</fullName>
    </submittedName>
</protein>
<keyword evidence="2" id="KW-0012">Acyltransferase</keyword>
<evidence type="ECO:0000256" key="1">
    <source>
        <dbReference type="ARBA" id="ARBA00022679"/>
    </source>
</evidence>
<dbReference type="Gene3D" id="3.40.630.30">
    <property type="match status" value="1"/>
</dbReference>
<accession>A0ABV8V0A8</accession>
<dbReference type="SUPFAM" id="SSF55729">
    <property type="entry name" value="Acyl-CoA N-acyltransferases (Nat)"/>
    <property type="match status" value="1"/>
</dbReference>
<dbReference type="Pfam" id="PF00583">
    <property type="entry name" value="Acetyltransf_1"/>
    <property type="match status" value="1"/>
</dbReference>
<dbReference type="Proteomes" id="UP001595840">
    <property type="component" value="Unassembled WGS sequence"/>
</dbReference>
<keyword evidence="1" id="KW-0808">Transferase</keyword>
<evidence type="ECO:0000313" key="4">
    <source>
        <dbReference type="EMBL" id="MFC4361273.1"/>
    </source>
</evidence>
<evidence type="ECO:0000256" key="2">
    <source>
        <dbReference type="ARBA" id="ARBA00023315"/>
    </source>
</evidence>
<dbReference type="CDD" id="cd04301">
    <property type="entry name" value="NAT_SF"/>
    <property type="match status" value="1"/>
</dbReference>
<dbReference type="InterPro" id="IPR000182">
    <property type="entry name" value="GNAT_dom"/>
</dbReference>
<dbReference type="PROSITE" id="PS51186">
    <property type="entry name" value="GNAT"/>
    <property type="match status" value="1"/>
</dbReference>
<evidence type="ECO:0000313" key="5">
    <source>
        <dbReference type="Proteomes" id="UP001595840"/>
    </source>
</evidence>
<proteinExistence type="predicted"/>
<sequence length="163" mass="18784">MDTIALRQFAARDTAAILRLNEKSVNVLSPMDQQRFDQLHSQSALILVAEQNHQLLGFLMGFTDGSQYDSVNYRWFSERLKAFLYIDRIVIAAEVRSQGLGQRFYTEIETWARQQHLHWLAAEIDIEPPNPTSLQFHQRQGFKPVGQQDSKNKQVALLVKAID</sequence>
<feature type="domain" description="N-acetyltransferase" evidence="3">
    <location>
        <begin position="4"/>
        <end position="163"/>
    </location>
</feature>
<dbReference type="InterPro" id="IPR016890">
    <property type="entry name" value="UCP028520"/>
</dbReference>
<dbReference type="RefSeq" id="WP_290259997.1">
    <property type="nucleotide sequence ID" value="NZ_JAUFQG010000004.1"/>
</dbReference>
<dbReference type="PIRSF" id="PIRSF028520">
    <property type="entry name" value="UCP028520"/>
    <property type="match status" value="1"/>
</dbReference>
<dbReference type="EMBL" id="JBHSCX010000003">
    <property type="protein sequence ID" value="MFC4361273.1"/>
    <property type="molecule type" value="Genomic_DNA"/>
</dbReference>
<organism evidence="4 5">
    <name type="scientific">Simiduia curdlanivorans</name>
    <dbReference type="NCBI Taxonomy" id="1492769"/>
    <lineage>
        <taxon>Bacteria</taxon>
        <taxon>Pseudomonadati</taxon>
        <taxon>Pseudomonadota</taxon>
        <taxon>Gammaproteobacteria</taxon>
        <taxon>Cellvibrionales</taxon>
        <taxon>Cellvibrionaceae</taxon>
        <taxon>Simiduia</taxon>
    </lineage>
</organism>
<keyword evidence="5" id="KW-1185">Reference proteome</keyword>
<dbReference type="PANTHER" id="PTHR43072">
    <property type="entry name" value="N-ACETYLTRANSFERASE"/>
    <property type="match status" value="1"/>
</dbReference>